<proteinExistence type="predicted"/>
<name>A0A1H2EQW7_9GAMM</name>
<dbReference type="PROSITE" id="PS51257">
    <property type="entry name" value="PROKAR_LIPOPROTEIN"/>
    <property type="match status" value="1"/>
</dbReference>
<protein>
    <submittedName>
        <fullName evidence="1">Uncharacterized protein</fullName>
    </submittedName>
</protein>
<reference evidence="2" key="1">
    <citation type="submission" date="2016-10" db="EMBL/GenBank/DDBJ databases">
        <authorList>
            <person name="Varghese N."/>
            <person name="Submissions S."/>
        </authorList>
    </citation>
    <scope>NUCLEOTIDE SEQUENCE [LARGE SCALE GENOMIC DNA]</scope>
    <source>
        <strain evidence="2">CECT 8338</strain>
    </source>
</reference>
<organism evidence="1 2">
    <name type="scientific">Halopseudomonas salegens</name>
    <dbReference type="NCBI Taxonomy" id="1434072"/>
    <lineage>
        <taxon>Bacteria</taxon>
        <taxon>Pseudomonadati</taxon>
        <taxon>Pseudomonadota</taxon>
        <taxon>Gammaproteobacteria</taxon>
        <taxon>Pseudomonadales</taxon>
        <taxon>Pseudomonadaceae</taxon>
        <taxon>Halopseudomonas</taxon>
    </lineage>
</organism>
<accession>A0A1H2EQW7</accession>
<evidence type="ECO:0000313" key="1">
    <source>
        <dbReference type="EMBL" id="SDT97481.1"/>
    </source>
</evidence>
<dbReference type="AlphaFoldDB" id="A0A1H2EQW7"/>
<dbReference type="Proteomes" id="UP000243924">
    <property type="component" value="Chromosome I"/>
</dbReference>
<sequence length="168" mass="18993">MKLFGSLVSILLFSAITSTGCKKSFDMSKYYFVPQYQTGGSDVLSYGFTFDWGAPVVSDDENVEIGDELVSFNPAIRIISVQKECNADLESLEILSKGEVEIQLTKDDVVRASESRWVMRGIHLTKSDKVVRISFTTSCTQESIISEFEFSYVEKIEKVNFFTFISRQ</sequence>
<dbReference type="RefSeq" id="WP_092384659.1">
    <property type="nucleotide sequence ID" value="NZ_LT629787.1"/>
</dbReference>
<gene>
    <name evidence="1" type="ORF">SAMN05216210_0959</name>
</gene>
<evidence type="ECO:0000313" key="2">
    <source>
        <dbReference type="Proteomes" id="UP000243924"/>
    </source>
</evidence>
<dbReference type="EMBL" id="LT629787">
    <property type="protein sequence ID" value="SDT97481.1"/>
    <property type="molecule type" value="Genomic_DNA"/>
</dbReference>
<dbReference type="STRING" id="1434072.SAMN05216210_0959"/>
<keyword evidence="2" id="KW-1185">Reference proteome</keyword>